<organism evidence="1 2">
    <name type="scientific">Leeuwenhoekiella nanhaiensis</name>
    <dbReference type="NCBI Taxonomy" id="1655491"/>
    <lineage>
        <taxon>Bacteria</taxon>
        <taxon>Pseudomonadati</taxon>
        <taxon>Bacteroidota</taxon>
        <taxon>Flavobacteriia</taxon>
        <taxon>Flavobacteriales</taxon>
        <taxon>Flavobacteriaceae</taxon>
        <taxon>Leeuwenhoekiella</taxon>
    </lineage>
</organism>
<protein>
    <submittedName>
        <fullName evidence="1">Uncharacterized protein</fullName>
    </submittedName>
</protein>
<dbReference type="AlphaFoldDB" id="A0A2G1VUK4"/>
<dbReference type="EMBL" id="NQXA01000002">
    <property type="protein sequence ID" value="PHQ30280.1"/>
    <property type="molecule type" value="Genomic_DNA"/>
</dbReference>
<proteinExistence type="predicted"/>
<comment type="caution">
    <text evidence="1">The sequence shown here is derived from an EMBL/GenBank/DDBJ whole genome shotgun (WGS) entry which is preliminary data.</text>
</comment>
<keyword evidence="2" id="KW-1185">Reference proteome</keyword>
<name>A0A2G1VUK4_9FLAO</name>
<dbReference type="RefSeq" id="WP_099645114.1">
    <property type="nucleotide sequence ID" value="NZ_KZ319288.1"/>
</dbReference>
<reference evidence="1 2" key="1">
    <citation type="submission" date="2017-08" db="EMBL/GenBank/DDBJ databases">
        <title>The whole genome shortgun sequences of strain Leeuwenhoekiella nanhaiensis G18 from the South China Sea.</title>
        <authorList>
            <person name="Liu Q."/>
        </authorList>
    </citation>
    <scope>NUCLEOTIDE SEQUENCE [LARGE SCALE GENOMIC DNA]</scope>
    <source>
        <strain evidence="1 2">G18</strain>
    </source>
</reference>
<gene>
    <name evidence="1" type="ORF">CJ305_04775</name>
</gene>
<dbReference type="Proteomes" id="UP000229433">
    <property type="component" value="Unassembled WGS sequence"/>
</dbReference>
<evidence type="ECO:0000313" key="2">
    <source>
        <dbReference type="Proteomes" id="UP000229433"/>
    </source>
</evidence>
<evidence type="ECO:0000313" key="1">
    <source>
        <dbReference type="EMBL" id="PHQ30280.1"/>
    </source>
</evidence>
<accession>A0A2G1VUK4</accession>
<sequence>MSSTATYRMLAEIQVYHRYFLDDGETVFDHNPALKTARLKKYDWSQFAFASPTSATRHKLVNHRLFVKNTATGFKIFIEALAQNPNATSYRPLIDLDENLQLHFIIKITDPVFFNYSDLDDVSRYPLLFRNYNDLFDPSLPLINTHSETREAGDFTISEDLQEHLFENNPSDRLNQSKVLVSLKMRGAGNGHHLILANGNLPQETPVFNIRFDNRRTIWNYYSGLDKSLIHTTDPDTKPLTQNGIIEVSQGNTDYPSASPQNIIWERDSVGNLLKTYSKIYIN</sequence>
<dbReference type="OrthoDB" id="5177801at2"/>